<dbReference type="AlphaFoldDB" id="A0A0F9VZF4"/>
<evidence type="ECO:0000256" key="2">
    <source>
        <dbReference type="ARBA" id="ARBA00022475"/>
    </source>
</evidence>
<dbReference type="Gene3D" id="3.10.20.310">
    <property type="entry name" value="membrane protein fhac"/>
    <property type="match status" value="1"/>
</dbReference>
<evidence type="ECO:0000256" key="6">
    <source>
        <dbReference type="ARBA" id="ARBA00022989"/>
    </source>
</evidence>
<keyword evidence="3" id="KW-0997">Cell inner membrane</keyword>
<dbReference type="GO" id="GO:0090529">
    <property type="term" value="P:cell septum assembly"/>
    <property type="evidence" value="ECO:0007669"/>
    <property type="project" value="InterPro"/>
</dbReference>
<dbReference type="InterPro" id="IPR026579">
    <property type="entry name" value="FtsQ"/>
</dbReference>
<feature type="domain" description="POTRA" evidence="9">
    <location>
        <begin position="97"/>
        <end position="166"/>
    </location>
</feature>
<evidence type="ECO:0000256" key="8">
    <source>
        <dbReference type="ARBA" id="ARBA00023306"/>
    </source>
</evidence>
<keyword evidence="7" id="KW-0472">Membrane</keyword>
<keyword evidence="5" id="KW-0812">Transmembrane</keyword>
<comment type="caution">
    <text evidence="10">The sequence shown here is derived from an EMBL/GenBank/DDBJ whole genome shotgun (WGS) entry which is preliminary data.</text>
</comment>
<dbReference type="InterPro" id="IPR034746">
    <property type="entry name" value="POTRA"/>
</dbReference>
<organism evidence="10">
    <name type="scientific">marine sediment metagenome</name>
    <dbReference type="NCBI Taxonomy" id="412755"/>
    <lineage>
        <taxon>unclassified sequences</taxon>
        <taxon>metagenomes</taxon>
        <taxon>ecological metagenomes</taxon>
    </lineage>
</organism>
<keyword evidence="4" id="KW-0132">Cell division</keyword>
<protein>
    <recommendedName>
        <fullName evidence="9">POTRA domain-containing protein</fullName>
    </recommendedName>
</protein>
<dbReference type="PROSITE" id="PS51779">
    <property type="entry name" value="POTRA"/>
    <property type="match status" value="1"/>
</dbReference>
<name>A0A0F9VZF4_9ZZZZ</name>
<dbReference type="InterPro" id="IPR013685">
    <property type="entry name" value="POTRA_FtsQ_type"/>
</dbReference>
<keyword evidence="8" id="KW-0131">Cell cycle</keyword>
<proteinExistence type="inferred from homology"/>
<dbReference type="Pfam" id="PF08478">
    <property type="entry name" value="POTRA_1"/>
    <property type="match status" value="1"/>
</dbReference>
<keyword evidence="2" id="KW-1003">Cell membrane</keyword>
<evidence type="ECO:0000256" key="3">
    <source>
        <dbReference type="ARBA" id="ARBA00022519"/>
    </source>
</evidence>
<dbReference type="PANTHER" id="PTHR35851:SF1">
    <property type="entry name" value="CELL DIVISION PROTEIN FTSQ"/>
    <property type="match status" value="1"/>
</dbReference>
<evidence type="ECO:0000313" key="10">
    <source>
        <dbReference type="EMBL" id="KKO05398.1"/>
    </source>
</evidence>
<dbReference type="InterPro" id="IPR005548">
    <property type="entry name" value="Cell_div_FtsQ/DivIB_C"/>
</dbReference>
<dbReference type="InterPro" id="IPR045335">
    <property type="entry name" value="FtsQ_C_sf"/>
</dbReference>
<dbReference type="Gene3D" id="3.40.50.11690">
    <property type="entry name" value="Cell division protein FtsQ/DivIB"/>
    <property type="match status" value="1"/>
</dbReference>
<evidence type="ECO:0000256" key="7">
    <source>
        <dbReference type="ARBA" id="ARBA00023136"/>
    </source>
</evidence>
<dbReference type="GO" id="GO:0016020">
    <property type="term" value="C:membrane"/>
    <property type="evidence" value="ECO:0007669"/>
    <property type="project" value="UniProtKB-SubCell"/>
</dbReference>
<dbReference type="EMBL" id="LAZR01000019">
    <property type="protein sequence ID" value="KKO05398.1"/>
    <property type="molecule type" value="Genomic_DNA"/>
</dbReference>
<accession>A0A0F9VZF4</accession>
<dbReference type="HAMAP" id="MF_00911">
    <property type="entry name" value="FtsQ_subfam"/>
    <property type="match status" value="1"/>
</dbReference>
<sequence>MSDSRSRTTFSAYDDGPDVPMDFAPLRAEARHTVPDAAAEKRSGGVLRFVLLGLILTGAGGVAVHQYRGVAADYMATLADSLPALNLPEISRPVVNREINTVRLDSPLHRVTEHEVRTLLARYTESGFLGVDVQDLRDELELNPWVAHATVRRVWPDVLVINIREQQPIARWGEASLLNAAGEIFTPPPRGSETALPALSGPAGSEAVVLSRYETFKEVLSALAMTPASVSLSQRGSWTIAVDGGPVLRLGRDDVMARLDRLIMVYRSGLQDHLADARTIDLRYGNGFSVSKNTVTTDSVARR</sequence>
<reference evidence="10" key="1">
    <citation type="journal article" date="2015" name="Nature">
        <title>Complex archaea that bridge the gap between prokaryotes and eukaryotes.</title>
        <authorList>
            <person name="Spang A."/>
            <person name="Saw J.H."/>
            <person name="Jorgensen S.L."/>
            <person name="Zaremba-Niedzwiedzka K."/>
            <person name="Martijn J."/>
            <person name="Lind A.E."/>
            <person name="van Eijk R."/>
            <person name="Schleper C."/>
            <person name="Guy L."/>
            <person name="Ettema T.J."/>
        </authorList>
    </citation>
    <scope>NUCLEOTIDE SEQUENCE</scope>
</reference>
<comment type="subcellular location">
    <subcellularLocation>
        <location evidence="1">Membrane</location>
    </subcellularLocation>
</comment>
<evidence type="ECO:0000256" key="4">
    <source>
        <dbReference type="ARBA" id="ARBA00022618"/>
    </source>
</evidence>
<dbReference type="Pfam" id="PF03799">
    <property type="entry name" value="FtsQ_DivIB_C"/>
    <property type="match status" value="1"/>
</dbReference>
<keyword evidence="6" id="KW-1133">Transmembrane helix</keyword>
<evidence type="ECO:0000259" key="9">
    <source>
        <dbReference type="PROSITE" id="PS51779"/>
    </source>
</evidence>
<dbReference type="PANTHER" id="PTHR35851">
    <property type="entry name" value="CELL DIVISION PROTEIN FTSQ"/>
    <property type="match status" value="1"/>
</dbReference>
<evidence type="ECO:0000256" key="5">
    <source>
        <dbReference type="ARBA" id="ARBA00022692"/>
    </source>
</evidence>
<evidence type="ECO:0000256" key="1">
    <source>
        <dbReference type="ARBA" id="ARBA00004370"/>
    </source>
</evidence>
<gene>
    <name evidence="10" type="ORF">LCGC14_0076690</name>
</gene>